<comment type="caution">
    <text evidence="2">The sequence shown here is derived from an EMBL/GenBank/DDBJ whole genome shotgun (WGS) entry which is preliminary data.</text>
</comment>
<dbReference type="EMBL" id="SWDB01000034">
    <property type="protein sequence ID" value="TKB43724.1"/>
    <property type="molecule type" value="Genomic_DNA"/>
</dbReference>
<dbReference type="InterPro" id="IPR021257">
    <property type="entry name" value="DUF2809"/>
</dbReference>
<dbReference type="Proteomes" id="UP000307999">
    <property type="component" value="Unassembled WGS sequence"/>
</dbReference>
<proteinExistence type="predicted"/>
<feature type="transmembrane region" description="Helical" evidence="1">
    <location>
        <begin position="63"/>
        <end position="81"/>
    </location>
</feature>
<dbReference type="RefSeq" id="WP_136736879.1">
    <property type="nucleotide sequence ID" value="NZ_SWDB01000034.1"/>
</dbReference>
<dbReference type="AlphaFoldDB" id="A0A4U1B351"/>
<reference evidence="2 3" key="1">
    <citation type="submission" date="2019-04" db="EMBL/GenBank/DDBJ databases">
        <title>Thalassotalea guangxiensis sp. nov., isolated from sediment of the coastal wetland.</title>
        <authorList>
            <person name="Zheng S."/>
            <person name="Zhang D."/>
        </authorList>
    </citation>
    <scope>NUCLEOTIDE SEQUENCE [LARGE SCALE GENOMIC DNA]</scope>
    <source>
        <strain evidence="2 3">ZS-4</strain>
    </source>
</reference>
<feature type="transmembrane region" description="Helical" evidence="1">
    <location>
        <begin position="38"/>
        <end position="56"/>
    </location>
</feature>
<keyword evidence="1" id="KW-0812">Transmembrane</keyword>
<protein>
    <submittedName>
        <fullName evidence="2">DUF2809 domain-containing protein</fullName>
    </submittedName>
</protein>
<evidence type="ECO:0000256" key="1">
    <source>
        <dbReference type="SAM" id="Phobius"/>
    </source>
</evidence>
<dbReference type="Pfam" id="PF10990">
    <property type="entry name" value="DUF2809"/>
    <property type="match status" value="1"/>
</dbReference>
<keyword evidence="1" id="KW-0472">Membrane</keyword>
<keyword evidence="1" id="KW-1133">Transmembrane helix</keyword>
<feature type="transmembrane region" description="Helical" evidence="1">
    <location>
        <begin position="108"/>
        <end position="125"/>
    </location>
</feature>
<accession>A0A4U1B351</accession>
<evidence type="ECO:0000313" key="3">
    <source>
        <dbReference type="Proteomes" id="UP000307999"/>
    </source>
</evidence>
<gene>
    <name evidence="2" type="ORF">E8M12_13945</name>
</gene>
<organism evidence="2 3">
    <name type="scientific">Thalassotalea mangrovi</name>
    <dbReference type="NCBI Taxonomy" id="2572245"/>
    <lineage>
        <taxon>Bacteria</taxon>
        <taxon>Pseudomonadati</taxon>
        <taxon>Pseudomonadota</taxon>
        <taxon>Gammaproteobacteria</taxon>
        <taxon>Alteromonadales</taxon>
        <taxon>Colwelliaceae</taxon>
        <taxon>Thalassotalea</taxon>
    </lineage>
</organism>
<dbReference type="OrthoDB" id="5360192at2"/>
<keyword evidence="3" id="KW-1185">Reference proteome</keyword>
<sequence length="134" mass="15210">MMLSNTRMTYAVFALLTLTSGLLSRSHFFEFPTFVTLYVGDALWALLVFWLISLFFPANKNTAAATMALIFAISIEVSQLYQQDWINSLRQTTFGALVLGFGFKWSDIVAYVIGITLGFLLRCFIEKRGNDLRE</sequence>
<name>A0A4U1B351_9GAMM</name>
<evidence type="ECO:0000313" key="2">
    <source>
        <dbReference type="EMBL" id="TKB43724.1"/>
    </source>
</evidence>